<sequence>MITFLIVKLQEGNGGNEIIPSTWYHDGLCSLPSKNILKLAEKCEILKMAWKRKQQVKPPLPSSNIVSNERVGDEIDTIDTGIGIGHVPKPITPTTASRKQSSLQTTVHEDSDSGMEESNISQIINAGPVTQPPTNTYLYCSTSEPSKTLSLGGTRALQQPGTSDAGEISRGQNGENFGMIQSQALMTRPSTSQETTHLNLKRKTPLMDQNRYLRVMARELSDIRAEQRDLRRLIIAKKQSVGSVEQNIEGNLHLVFQRHASLPLNTKQDFQHFEEELLQPEVKNNLVEMLRSFFEKTVDDTIRRIWREVMTNEIMKTYTWSGTPKPNSRKEKGLVVKGSRLLSAVIEAVKFGDLSKTPIPSIEQTSKIFIRKAVDRLKHNAARPSNVLIWMYNARLENKLCDML</sequence>
<evidence type="ECO:0000313" key="3">
    <source>
        <dbReference type="EMBL" id="KZS10115.1"/>
    </source>
</evidence>
<organism evidence="3 4">
    <name type="scientific">Daphnia magna</name>
    <dbReference type="NCBI Taxonomy" id="35525"/>
    <lineage>
        <taxon>Eukaryota</taxon>
        <taxon>Metazoa</taxon>
        <taxon>Ecdysozoa</taxon>
        <taxon>Arthropoda</taxon>
        <taxon>Crustacea</taxon>
        <taxon>Branchiopoda</taxon>
        <taxon>Diplostraca</taxon>
        <taxon>Cladocera</taxon>
        <taxon>Anomopoda</taxon>
        <taxon>Daphniidae</taxon>
        <taxon>Daphnia</taxon>
    </lineage>
</organism>
<dbReference type="PANTHER" id="PTHR34153">
    <property type="entry name" value="SI:CH211-262H13.3-RELATED-RELATED"/>
    <property type="match status" value="1"/>
</dbReference>
<dbReference type="EMBL" id="LRGB01001880">
    <property type="protein sequence ID" value="KZS10115.1"/>
    <property type="molecule type" value="Genomic_DNA"/>
</dbReference>
<evidence type="ECO:0000256" key="1">
    <source>
        <dbReference type="SAM" id="MobiDB-lite"/>
    </source>
</evidence>
<name>A0A164T0Q5_9CRUS</name>
<evidence type="ECO:0000259" key="2">
    <source>
        <dbReference type="Pfam" id="PF16064"/>
    </source>
</evidence>
<evidence type="ECO:0000313" key="4">
    <source>
        <dbReference type="Proteomes" id="UP000076858"/>
    </source>
</evidence>
<feature type="domain" description="DUF4806" evidence="2">
    <location>
        <begin position="262"/>
        <end position="331"/>
    </location>
</feature>
<reference evidence="3 4" key="1">
    <citation type="submission" date="2016-03" db="EMBL/GenBank/DDBJ databases">
        <title>EvidentialGene: Evidence-directed Construction of Genes on Genomes.</title>
        <authorList>
            <person name="Gilbert D.G."/>
            <person name="Choi J.-H."/>
            <person name="Mockaitis K."/>
            <person name="Colbourne J."/>
            <person name="Pfrender M."/>
        </authorList>
    </citation>
    <scope>NUCLEOTIDE SEQUENCE [LARGE SCALE GENOMIC DNA]</scope>
    <source>
        <strain evidence="3 4">Xinb3</strain>
        <tissue evidence="3">Complete organism</tissue>
    </source>
</reference>
<feature type="region of interest" description="Disordered" evidence="1">
    <location>
        <begin position="79"/>
        <end position="114"/>
    </location>
</feature>
<dbReference type="Proteomes" id="UP000076858">
    <property type="component" value="Unassembled WGS sequence"/>
</dbReference>
<protein>
    <recommendedName>
        <fullName evidence="2">DUF4806 domain-containing protein</fullName>
    </recommendedName>
</protein>
<dbReference type="InterPro" id="IPR032071">
    <property type="entry name" value="DUF4806"/>
</dbReference>
<accession>A0A164T0Q5</accession>
<dbReference type="AlphaFoldDB" id="A0A164T0Q5"/>
<proteinExistence type="predicted"/>
<gene>
    <name evidence="3" type="ORF">APZ42_025493</name>
</gene>
<dbReference type="OrthoDB" id="10354948at2759"/>
<feature type="compositionally biased region" description="Polar residues" evidence="1">
    <location>
        <begin position="92"/>
        <end position="106"/>
    </location>
</feature>
<keyword evidence="4" id="KW-1185">Reference proteome</keyword>
<dbReference type="Pfam" id="PF16064">
    <property type="entry name" value="DUF4806"/>
    <property type="match status" value="1"/>
</dbReference>
<comment type="caution">
    <text evidence="3">The sequence shown here is derived from an EMBL/GenBank/DDBJ whole genome shotgun (WGS) entry which is preliminary data.</text>
</comment>
<dbReference type="PANTHER" id="PTHR34153:SF2">
    <property type="entry name" value="SI:CH211-262H13.3-RELATED"/>
    <property type="match status" value="1"/>
</dbReference>